<keyword evidence="2" id="KW-0732">Signal</keyword>
<gene>
    <name evidence="4" type="ORF">SAMN06297382_2200</name>
</gene>
<dbReference type="InterPro" id="IPR050491">
    <property type="entry name" value="AmpC-like"/>
</dbReference>
<keyword evidence="5" id="KW-1185">Reference proteome</keyword>
<dbReference type="OrthoDB" id="113033at2"/>
<name>A0A239PXT0_9PROT</name>
<dbReference type="Proteomes" id="UP000198346">
    <property type="component" value="Unassembled WGS sequence"/>
</dbReference>
<dbReference type="EMBL" id="FZQA01000005">
    <property type="protein sequence ID" value="SNT74477.1"/>
    <property type="molecule type" value="Genomic_DNA"/>
</dbReference>
<evidence type="ECO:0000313" key="5">
    <source>
        <dbReference type="Proteomes" id="UP000198346"/>
    </source>
</evidence>
<reference evidence="4 5" key="1">
    <citation type="submission" date="2017-07" db="EMBL/GenBank/DDBJ databases">
        <authorList>
            <person name="Sun Z.S."/>
            <person name="Albrecht U."/>
            <person name="Echele G."/>
            <person name="Lee C.C."/>
        </authorList>
    </citation>
    <scope>NUCLEOTIDE SEQUENCE [LARGE SCALE GENOMIC DNA]</scope>
    <source>
        <strain evidence="4 5">CGMCC 1.12710</strain>
    </source>
</reference>
<dbReference type="RefSeq" id="WP_089412669.1">
    <property type="nucleotide sequence ID" value="NZ_FZQA01000005.1"/>
</dbReference>
<protein>
    <submittedName>
        <fullName evidence="4">CubicO group peptidase, beta-lactamase class C family</fullName>
    </submittedName>
</protein>
<accession>A0A239PXT0</accession>
<feature type="chain" id="PRO_5012579721" evidence="2">
    <location>
        <begin position="28"/>
        <end position="507"/>
    </location>
</feature>
<dbReference type="PANTHER" id="PTHR46825">
    <property type="entry name" value="D-ALANYL-D-ALANINE-CARBOXYPEPTIDASE/ENDOPEPTIDASE AMPH"/>
    <property type="match status" value="1"/>
</dbReference>
<dbReference type="SUPFAM" id="SSF56601">
    <property type="entry name" value="beta-lactamase/transpeptidase-like"/>
    <property type="match status" value="1"/>
</dbReference>
<evidence type="ECO:0000259" key="3">
    <source>
        <dbReference type="Pfam" id="PF00144"/>
    </source>
</evidence>
<dbReference type="PANTHER" id="PTHR46825:SF9">
    <property type="entry name" value="BETA-LACTAMASE-RELATED DOMAIN-CONTAINING PROTEIN"/>
    <property type="match status" value="1"/>
</dbReference>
<evidence type="ECO:0000313" key="4">
    <source>
        <dbReference type="EMBL" id="SNT74477.1"/>
    </source>
</evidence>
<evidence type="ECO:0000256" key="2">
    <source>
        <dbReference type="SAM" id="SignalP"/>
    </source>
</evidence>
<dbReference type="Pfam" id="PF00144">
    <property type="entry name" value="Beta-lactamase"/>
    <property type="match status" value="1"/>
</dbReference>
<sequence>MTVKAFSRGAAAALALLVSGAPQETVAQSDAAAASSQRVEAQNLKGVADFIDGVMAQQIASHEVAGAVVTIVHRGETIFARGYGHADIDNGVKVDAERTLFRPGSVSKLFTWTALMQQVEQGRIDLDEDVNRYIDFTIPPFEGQPILVRHLMSHSPGMSDVSGISVQTVEELTPYGEWIKAHIPARLWAPGTEIAYSNYGVALAGYIVERVSGEPFADYVENHVFQPLNMNSSTFREPLPDALAPRMANGYELEDGRLAAEPFELFSSIMPAGSGTSSGADMARFIKAMLNEGRLGRTRILKHDSVRLLMSDSMANAEGLPSMAHGFYVIRDAGPRLVGHGGNTGDFHSLLVLAPEADFGFFVSMTGGDKSSQGRTDLANAIIGRVFPQAPASRVAAAQSEVPPTGTYRANRRDYSRDPRPEFDIKVEAAGANAIVVTSRDETTYWERIGPMTYERVTGAREGGPYDRIRFHGDKNDLRMSYASMPYMAFHRVKPEDAGPIAAGGDK</sequence>
<feature type="domain" description="Beta-lactamase-related" evidence="3">
    <location>
        <begin position="52"/>
        <end position="373"/>
    </location>
</feature>
<dbReference type="AlphaFoldDB" id="A0A239PXT0"/>
<dbReference type="InterPro" id="IPR001466">
    <property type="entry name" value="Beta-lactam-related"/>
</dbReference>
<evidence type="ECO:0000256" key="1">
    <source>
        <dbReference type="SAM" id="MobiDB-lite"/>
    </source>
</evidence>
<feature type="signal peptide" evidence="2">
    <location>
        <begin position="1"/>
        <end position="27"/>
    </location>
</feature>
<dbReference type="Gene3D" id="3.40.710.10">
    <property type="entry name" value="DD-peptidase/beta-lactamase superfamily"/>
    <property type="match status" value="1"/>
</dbReference>
<proteinExistence type="predicted"/>
<organism evidence="4 5">
    <name type="scientific">Amphiplicatus metriothermophilus</name>
    <dbReference type="NCBI Taxonomy" id="1519374"/>
    <lineage>
        <taxon>Bacteria</taxon>
        <taxon>Pseudomonadati</taxon>
        <taxon>Pseudomonadota</taxon>
        <taxon>Alphaproteobacteria</taxon>
        <taxon>Parvularculales</taxon>
        <taxon>Parvularculaceae</taxon>
        <taxon>Amphiplicatus</taxon>
    </lineage>
</organism>
<feature type="region of interest" description="Disordered" evidence="1">
    <location>
        <begin position="395"/>
        <end position="419"/>
    </location>
</feature>
<dbReference type="InterPro" id="IPR012338">
    <property type="entry name" value="Beta-lactam/transpept-like"/>
</dbReference>